<protein>
    <submittedName>
        <fullName evidence="3">Uncharacterized protein</fullName>
    </submittedName>
</protein>
<dbReference type="Proteomes" id="UP001454036">
    <property type="component" value="Unassembled WGS sequence"/>
</dbReference>
<sequence length="279" mass="31920">MGKKIVVGPSYPTYDGRYLELPYTIPPNLEVRGETSWNARKFHNHAMKPLLSKKVATQCTSLKDSFAAFPQSAKHITESVNKAYVLARRADHLARVNNNVCHQVDILKKRMTTKNSLIEDGDEELSTKKLKVEELSKVVEERDRKVESMLKELDKEKATEAKKAWAAEKQDMEARYEELQRVNDSEIIKASKDLEQLPKRTRKQPYCSYRSQGRQQMGPYLTLFVNACKNKVSGLVDLYNEEMNSHPDWFNPLSLDEPTGEKDNEEDVELSGEGCIPPT</sequence>
<dbReference type="EMBL" id="BAABME010024773">
    <property type="protein sequence ID" value="GAA0170853.1"/>
    <property type="molecule type" value="Genomic_DNA"/>
</dbReference>
<evidence type="ECO:0000256" key="1">
    <source>
        <dbReference type="SAM" id="Coils"/>
    </source>
</evidence>
<keyword evidence="4" id="KW-1185">Reference proteome</keyword>
<dbReference type="AlphaFoldDB" id="A0AAV3R7I6"/>
<evidence type="ECO:0000313" key="3">
    <source>
        <dbReference type="EMBL" id="GAA0170853.1"/>
    </source>
</evidence>
<evidence type="ECO:0000256" key="2">
    <source>
        <dbReference type="SAM" id="MobiDB-lite"/>
    </source>
</evidence>
<keyword evidence="1" id="KW-0175">Coiled coil</keyword>
<feature type="coiled-coil region" evidence="1">
    <location>
        <begin position="132"/>
        <end position="189"/>
    </location>
</feature>
<comment type="caution">
    <text evidence="3">The sequence shown here is derived from an EMBL/GenBank/DDBJ whole genome shotgun (WGS) entry which is preliminary data.</text>
</comment>
<organism evidence="3 4">
    <name type="scientific">Lithospermum erythrorhizon</name>
    <name type="common">Purple gromwell</name>
    <name type="synonym">Lithospermum officinale var. erythrorhizon</name>
    <dbReference type="NCBI Taxonomy" id="34254"/>
    <lineage>
        <taxon>Eukaryota</taxon>
        <taxon>Viridiplantae</taxon>
        <taxon>Streptophyta</taxon>
        <taxon>Embryophyta</taxon>
        <taxon>Tracheophyta</taxon>
        <taxon>Spermatophyta</taxon>
        <taxon>Magnoliopsida</taxon>
        <taxon>eudicotyledons</taxon>
        <taxon>Gunneridae</taxon>
        <taxon>Pentapetalae</taxon>
        <taxon>asterids</taxon>
        <taxon>lamiids</taxon>
        <taxon>Boraginales</taxon>
        <taxon>Boraginaceae</taxon>
        <taxon>Boraginoideae</taxon>
        <taxon>Lithospermeae</taxon>
        <taxon>Lithospermum</taxon>
    </lineage>
</organism>
<proteinExistence type="predicted"/>
<gene>
    <name evidence="3" type="ORF">LIER_41035</name>
</gene>
<name>A0AAV3R7I6_LITER</name>
<evidence type="ECO:0000313" key="4">
    <source>
        <dbReference type="Proteomes" id="UP001454036"/>
    </source>
</evidence>
<reference evidence="3 4" key="1">
    <citation type="submission" date="2024-01" db="EMBL/GenBank/DDBJ databases">
        <title>The complete chloroplast genome sequence of Lithospermum erythrorhizon: insights into the phylogenetic relationship among Boraginaceae species and the maternal lineages of purple gromwells.</title>
        <authorList>
            <person name="Okada T."/>
            <person name="Watanabe K."/>
        </authorList>
    </citation>
    <scope>NUCLEOTIDE SEQUENCE [LARGE SCALE GENOMIC DNA]</scope>
</reference>
<accession>A0AAV3R7I6</accession>
<feature type="region of interest" description="Disordered" evidence="2">
    <location>
        <begin position="250"/>
        <end position="279"/>
    </location>
</feature>